<feature type="transmembrane region" description="Helical" evidence="6">
    <location>
        <begin position="170"/>
        <end position="189"/>
    </location>
</feature>
<evidence type="ECO:0000256" key="5">
    <source>
        <dbReference type="ARBA" id="ARBA00025797"/>
    </source>
</evidence>
<dbReference type="GO" id="GO:0016020">
    <property type="term" value="C:membrane"/>
    <property type="evidence" value="ECO:0007669"/>
    <property type="project" value="UniProtKB-SubCell"/>
</dbReference>
<feature type="transmembrane region" description="Helical" evidence="6">
    <location>
        <begin position="57"/>
        <end position="77"/>
    </location>
</feature>
<dbReference type="GO" id="GO:0000045">
    <property type="term" value="P:autophagosome assembly"/>
    <property type="evidence" value="ECO:0007669"/>
    <property type="project" value="TreeGrafter"/>
</dbReference>
<evidence type="ECO:0000256" key="4">
    <source>
        <dbReference type="ARBA" id="ARBA00023136"/>
    </source>
</evidence>
<evidence type="ECO:0000313" key="7">
    <source>
        <dbReference type="EMBL" id="CAD8043764.1"/>
    </source>
</evidence>
<dbReference type="InterPro" id="IPR045014">
    <property type="entry name" value="TM41A/B"/>
</dbReference>
<keyword evidence="8" id="KW-1185">Reference proteome</keyword>
<dbReference type="EMBL" id="CAJJDM010000002">
    <property type="protein sequence ID" value="CAD8043764.1"/>
    <property type="molecule type" value="Genomic_DNA"/>
</dbReference>
<feature type="transmembrane region" description="Helical" evidence="6">
    <location>
        <begin position="97"/>
        <end position="113"/>
    </location>
</feature>
<keyword evidence="2 6" id="KW-0812">Transmembrane</keyword>
<comment type="similarity">
    <text evidence="5">Belongs to the TMEM41 family.</text>
</comment>
<accession>A0A8S1JNF4</accession>
<dbReference type="PANTHER" id="PTHR43220:SF18">
    <property type="entry name" value="TRANSMEMBRANE PROTEIN 41B"/>
    <property type="match status" value="1"/>
</dbReference>
<evidence type="ECO:0000256" key="2">
    <source>
        <dbReference type="ARBA" id="ARBA00022692"/>
    </source>
</evidence>
<dbReference type="Proteomes" id="UP000688137">
    <property type="component" value="Unassembled WGS sequence"/>
</dbReference>
<dbReference type="PANTHER" id="PTHR43220">
    <property type="match status" value="1"/>
</dbReference>
<evidence type="ECO:0000256" key="3">
    <source>
        <dbReference type="ARBA" id="ARBA00022989"/>
    </source>
</evidence>
<evidence type="ECO:0008006" key="9">
    <source>
        <dbReference type="Google" id="ProtNLM"/>
    </source>
</evidence>
<keyword evidence="4 6" id="KW-0472">Membrane</keyword>
<evidence type="ECO:0000256" key="1">
    <source>
        <dbReference type="ARBA" id="ARBA00004141"/>
    </source>
</evidence>
<dbReference type="AlphaFoldDB" id="A0A8S1JNF4"/>
<gene>
    <name evidence="7" type="ORF">PPRIM_AZ9-3.1.T0050418</name>
</gene>
<feature type="transmembrane region" description="Helical" evidence="6">
    <location>
        <begin position="146"/>
        <end position="164"/>
    </location>
</feature>
<comment type="subcellular location">
    <subcellularLocation>
        <location evidence="1">Membrane</location>
        <topology evidence="1">Multi-pass membrane protein</topology>
    </subcellularLocation>
</comment>
<keyword evidence="3 6" id="KW-1133">Transmembrane helix</keyword>
<evidence type="ECO:0000256" key="6">
    <source>
        <dbReference type="SAM" id="Phobius"/>
    </source>
</evidence>
<protein>
    <recommendedName>
        <fullName evidence="9">Transmembrane protein</fullName>
    </recommendedName>
</protein>
<reference evidence="7" key="1">
    <citation type="submission" date="2021-01" db="EMBL/GenBank/DDBJ databases">
        <authorList>
            <consortium name="Genoscope - CEA"/>
            <person name="William W."/>
        </authorList>
    </citation>
    <scope>NUCLEOTIDE SEQUENCE</scope>
</reference>
<proteinExistence type="inferred from homology"/>
<comment type="caution">
    <text evidence="7">The sequence shown here is derived from an EMBL/GenBank/DDBJ whole genome shotgun (WGS) entry which is preliminary data.</text>
</comment>
<sequence length="234" mass="27877">MKINTIWDIYYWIDRSIFSSAFLSTFNLKKEKLFIEYQNTLIILQSYQMLLIDTQKIINSMFYLHSSTFIFLCKVLQSQDLYFQVYYLDDCLVQYQHFYWFVCVLQLVLVYVMDNPIHQQDDQCLIGFQNQIVNFNKKIHKNRDNLFFCMLFLRLTPLIPNVSINVSGPIVGLPFKYFFFGTLFGLMLGNTIHIRTGLLIQELNDFSTSFIDSNRIVFSCSFTNIIQKEIIRIR</sequence>
<organism evidence="7 8">
    <name type="scientific">Paramecium primaurelia</name>
    <dbReference type="NCBI Taxonomy" id="5886"/>
    <lineage>
        <taxon>Eukaryota</taxon>
        <taxon>Sar</taxon>
        <taxon>Alveolata</taxon>
        <taxon>Ciliophora</taxon>
        <taxon>Intramacronucleata</taxon>
        <taxon>Oligohymenophorea</taxon>
        <taxon>Peniculida</taxon>
        <taxon>Parameciidae</taxon>
        <taxon>Paramecium</taxon>
    </lineage>
</organism>
<evidence type="ECO:0000313" key="8">
    <source>
        <dbReference type="Proteomes" id="UP000688137"/>
    </source>
</evidence>
<name>A0A8S1JNF4_PARPR</name>